<sequence length="120" mass="12628">MVESQPGAGSEFAFTLPLEGLHAAASGSAPLSRFNNQRVLVVDDNSTNLRLLDTMLRQMGLMPSCVDNAGEALRRAAEGPPWPLILLDAQMPDMDGVSLALELSALPEGPAEPESLCSAP</sequence>
<dbReference type="InterPro" id="IPR001789">
    <property type="entry name" value="Sig_transdc_resp-reg_receiver"/>
</dbReference>
<organism evidence="7 8">
    <name type="scientific">Klebsiella pneumoniae</name>
    <dbReference type="NCBI Taxonomy" id="573"/>
    <lineage>
        <taxon>Bacteria</taxon>
        <taxon>Pseudomonadati</taxon>
        <taxon>Pseudomonadota</taxon>
        <taxon>Gammaproteobacteria</taxon>
        <taxon>Enterobacterales</taxon>
        <taxon>Enterobacteriaceae</taxon>
        <taxon>Klebsiella/Raoultella group</taxon>
        <taxon>Klebsiella</taxon>
        <taxon>Klebsiella pneumoniae complex</taxon>
    </lineage>
</organism>
<dbReference type="PROSITE" id="PS50110">
    <property type="entry name" value="RESPONSE_REGULATORY"/>
    <property type="match status" value="1"/>
</dbReference>
<evidence type="ECO:0000313" key="7">
    <source>
        <dbReference type="EMBL" id="STW38868.1"/>
    </source>
</evidence>
<dbReference type="EMBL" id="UGNC01000004">
    <property type="protein sequence ID" value="STW38868.1"/>
    <property type="molecule type" value="Genomic_DNA"/>
</dbReference>
<dbReference type="Proteomes" id="UP000255167">
    <property type="component" value="Unassembled WGS sequence"/>
</dbReference>
<comment type="catalytic activity">
    <reaction evidence="1">
        <text>ATP + protein L-histidine = ADP + protein N-phospho-L-histidine.</text>
        <dbReference type="EC" id="2.7.13.3"/>
    </reaction>
</comment>
<dbReference type="Gene3D" id="3.40.50.2300">
    <property type="match status" value="1"/>
</dbReference>
<dbReference type="Pfam" id="PF00072">
    <property type="entry name" value="Response_reg"/>
    <property type="match status" value="1"/>
</dbReference>
<dbReference type="SUPFAM" id="SSF52172">
    <property type="entry name" value="CheY-like"/>
    <property type="match status" value="1"/>
</dbReference>
<keyword evidence="3 7" id="KW-0808">Transferase</keyword>
<accession>A0A378F4F8</accession>
<dbReference type="EC" id="2.7.13.3" evidence="2"/>
<dbReference type="GO" id="GO:0004673">
    <property type="term" value="F:protein histidine kinase activity"/>
    <property type="evidence" value="ECO:0007669"/>
    <property type="project" value="UniProtKB-EC"/>
</dbReference>
<feature type="modified residue" description="4-aspartylphosphate" evidence="5">
    <location>
        <position position="88"/>
    </location>
</feature>
<evidence type="ECO:0000313" key="8">
    <source>
        <dbReference type="Proteomes" id="UP000255167"/>
    </source>
</evidence>
<dbReference type="InterPro" id="IPR011006">
    <property type="entry name" value="CheY-like_superfamily"/>
</dbReference>
<evidence type="ECO:0000256" key="3">
    <source>
        <dbReference type="ARBA" id="ARBA00022679"/>
    </source>
</evidence>
<name>A0A378F4F8_KLEPN</name>
<evidence type="ECO:0000256" key="4">
    <source>
        <dbReference type="ARBA" id="ARBA00022777"/>
    </source>
</evidence>
<protein>
    <recommendedName>
        <fullName evidence="2">histidine kinase</fullName>
        <ecNumber evidence="2">2.7.13.3</ecNumber>
    </recommendedName>
</protein>
<reference evidence="7 8" key="1">
    <citation type="submission" date="2018-06" db="EMBL/GenBank/DDBJ databases">
        <authorList>
            <consortium name="Pathogen Informatics"/>
            <person name="Doyle S."/>
        </authorList>
    </citation>
    <scope>NUCLEOTIDE SEQUENCE [LARGE SCALE GENOMIC DNA]</scope>
    <source>
        <strain evidence="7 8">NCTC9617</strain>
    </source>
</reference>
<dbReference type="GO" id="GO:0000160">
    <property type="term" value="P:phosphorelay signal transduction system"/>
    <property type="evidence" value="ECO:0007669"/>
    <property type="project" value="InterPro"/>
</dbReference>
<evidence type="ECO:0000256" key="1">
    <source>
        <dbReference type="ARBA" id="ARBA00000085"/>
    </source>
</evidence>
<keyword evidence="4 7" id="KW-0418">Kinase</keyword>
<feature type="domain" description="Response regulatory" evidence="6">
    <location>
        <begin position="38"/>
        <end position="120"/>
    </location>
</feature>
<proteinExistence type="predicted"/>
<evidence type="ECO:0000256" key="5">
    <source>
        <dbReference type="PROSITE-ProRule" id="PRU00169"/>
    </source>
</evidence>
<keyword evidence="5" id="KW-0597">Phosphoprotein</keyword>
<evidence type="ECO:0000259" key="6">
    <source>
        <dbReference type="PROSITE" id="PS50110"/>
    </source>
</evidence>
<dbReference type="AlphaFoldDB" id="A0A378F4F8"/>
<evidence type="ECO:0000256" key="2">
    <source>
        <dbReference type="ARBA" id="ARBA00012438"/>
    </source>
</evidence>
<gene>
    <name evidence="7" type="primary">barA_1</name>
    <name evidence="7" type="ORF">NCTC9617_00387</name>
</gene>
<dbReference type="PANTHER" id="PTHR43047">
    <property type="entry name" value="TWO-COMPONENT HISTIDINE PROTEIN KINASE"/>
    <property type="match status" value="1"/>
</dbReference>